<protein>
    <submittedName>
        <fullName evidence="1">Uncharacterized protein</fullName>
    </submittedName>
</protein>
<evidence type="ECO:0000313" key="1">
    <source>
        <dbReference type="EMBL" id="KAL3612248.1"/>
    </source>
</evidence>
<name>A0ACC4D3U3_POPAL</name>
<gene>
    <name evidence="1" type="ORF">D5086_003268</name>
</gene>
<sequence>MGRPPSNGGPSFRFMQYEVTEMDAILQEHHNMMPAREVLVSLAEKFSESPERKGKIQVQMKQVWNWFQNRRYAIRAKSNKAPMKLNITPMPRDDSAAARSVPQQFVDLFGPHFLTAAGARRATSENSYMEFEAKSGRDGAWYDVGTFQSHRYLDKGDPEVLVRFAGFGPDEDEWLNVCKHVRQRSLPCEASECVAVLPGDLILCFQEGKDQALYFDAHVLDAQRRRHDVRGCRCRFLVRYDHDQSEEIVPLRKICRRPETDYRLLQLHAANDSAASDQQKTSVDPSIASTLRVAASATETMLQQQHNTGVAATVSQANVSQPAKTIIAEPKEAATLSAVDSGNPSFISTAVLASGMATSSGPGGSGENMQGIKL</sequence>
<dbReference type="Proteomes" id="UP000309997">
    <property type="component" value="Unassembled WGS sequence"/>
</dbReference>
<keyword evidence="2" id="KW-1185">Reference proteome</keyword>
<comment type="caution">
    <text evidence="1">The sequence shown here is derived from an EMBL/GenBank/DDBJ whole genome shotgun (WGS) entry which is preliminary data.</text>
</comment>
<proteinExistence type="predicted"/>
<accession>A0ACC4D3U3</accession>
<evidence type="ECO:0000313" key="2">
    <source>
        <dbReference type="Proteomes" id="UP000309997"/>
    </source>
</evidence>
<organism evidence="1 2">
    <name type="scientific">Populus alba</name>
    <name type="common">White poplar</name>
    <dbReference type="NCBI Taxonomy" id="43335"/>
    <lineage>
        <taxon>Eukaryota</taxon>
        <taxon>Viridiplantae</taxon>
        <taxon>Streptophyta</taxon>
        <taxon>Embryophyta</taxon>
        <taxon>Tracheophyta</taxon>
        <taxon>Spermatophyta</taxon>
        <taxon>Magnoliopsida</taxon>
        <taxon>eudicotyledons</taxon>
        <taxon>Gunneridae</taxon>
        <taxon>Pentapetalae</taxon>
        <taxon>rosids</taxon>
        <taxon>fabids</taxon>
        <taxon>Malpighiales</taxon>
        <taxon>Salicaceae</taxon>
        <taxon>Saliceae</taxon>
        <taxon>Populus</taxon>
    </lineage>
</organism>
<reference evidence="1 2" key="1">
    <citation type="journal article" date="2024" name="Plant Biotechnol. J.">
        <title>Genome and CRISPR/Cas9 system of a widespread forest tree (Populus alba) in the world.</title>
        <authorList>
            <person name="Liu Y.J."/>
            <person name="Jiang P.F."/>
            <person name="Han X.M."/>
            <person name="Li X.Y."/>
            <person name="Wang H.M."/>
            <person name="Wang Y.J."/>
            <person name="Wang X.X."/>
            <person name="Zeng Q.Y."/>
        </authorList>
    </citation>
    <scope>NUCLEOTIDE SEQUENCE [LARGE SCALE GENOMIC DNA]</scope>
    <source>
        <strain evidence="2">cv. PAL-ZL1</strain>
    </source>
</reference>
<dbReference type="EMBL" id="RCHU02000001">
    <property type="protein sequence ID" value="KAL3612248.1"/>
    <property type="molecule type" value="Genomic_DNA"/>
</dbReference>